<reference evidence="1" key="1">
    <citation type="journal article" date="2020" name="Stud. Mycol.">
        <title>101 Dothideomycetes genomes: a test case for predicting lifestyles and emergence of pathogens.</title>
        <authorList>
            <person name="Haridas S."/>
            <person name="Albert R."/>
            <person name="Binder M."/>
            <person name="Bloem J."/>
            <person name="Labutti K."/>
            <person name="Salamov A."/>
            <person name="Andreopoulos B."/>
            <person name="Baker S."/>
            <person name="Barry K."/>
            <person name="Bills G."/>
            <person name="Bluhm B."/>
            <person name="Cannon C."/>
            <person name="Castanera R."/>
            <person name="Culley D."/>
            <person name="Daum C."/>
            <person name="Ezra D."/>
            <person name="Gonzalez J."/>
            <person name="Henrissat B."/>
            <person name="Kuo A."/>
            <person name="Liang C."/>
            <person name="Lipzen A."/>
            <person name="Lutzoni F."/>
            <person name="Magnuson J."/>
            <person name="Mondo S."/>
            <person name="Nolan M."/>
            <person name="Ohm R."/>
            <person name="Pangilinan J."/>
            <person name="Park H.-J."/>
            <person name="Ramirez L."/>
            <person name="Alfaro M."/>
            <person name="Sun H."/>
            <person name="Tritt A."/>
            <person name="Yoshinaga Y."/>
            <person name="Zwiers L.-H."/>
            <person name="Turgeon B."/>
            <person name="Goodwin S."/>
            <person name="Spatafora J."/>
            <person name="Crous P."/>
            <person name="Grigoriev I."/>
        </authorList>
    </citation>
    <scope>NUCLEOTIDE SEQUENCE</scope>
    <source>
        <strain evidence="1">CBS 133067</strain>
    </source>
</reference>
<dbReference type="PANTHER" id="PTHR43167">
    <property type="entry name" value="PUTATIVE (AFU_ORTHOLOGUE AFUA_6G01830)-RELATED"/>
    <property type="match status" value="1"/>
</dbReference>
<dbReference type="SUPFAM" id="SSF53335">
    <property type="entry name" value="S-adenosyl-L-methionine-dependent methyltransferases"/>
    <property type="match status" value="1"/>
</dbReference>
<dbReference type="AlphaFoldDB" id="A0A9P4ILZ2"/>
<dbReference type="Proteomes" id="UP000799772">
    <property type="component" value="Unassembled WGS sequence"/>
</dbReference>
<gene>
    <name evidence="1" type="ORF">NA57DRAFT_65048</name>
</gene>
<evidence type="ECO:0000313" key="2">
    <source>
        <dbReference type="Proteomes" id="UP000799772"/>
    </source>
</evidence>
<keyword evidence="2" id="KW-1185">Reference proteome</keyword>
<dbReference type="InterPro" id="IPR029063">
    <property type="entry name" value="SAM-dependent_MTases_sf"/>
</dbReference>
<name>A0A9P4ILZ2_9PEZI</name>
<dbReference type="Pfam" id="PF13578">
    <property type="entry name" value="Methyltransf_24"/>
    <property type="match status" value="1"/>
</dbReference>
<dbReference type="Gene3D" id="3.40.50.150">
    <property type="entry name" value="Vaccinia Virus protein VP39"/>
    <property type="match status" value="1"/>
</dbReference>
<proteinExistence type="predicted"/>
<evidence type="ECO:0000313" key="1">
    <source>
        <dbReference type="EMBL" id="KAF2100561.1"/>
    </source>
</evidence>
<comment type="caution">
    <text evidence="1">The sequence shown here is derived from an EMBL/GenBank/DDBJ whole genome shotgun (WGS) entry which is preliminary data.</text>
</comment>
<dbReference type="PANTHER" id="PTHR43167:SF1">
    <property type="entry name" value="PUTATIVE (AFU_ORTHOLOGUE AFUA_6G01830)-RELATED"/>
    <property type="match status" value="1"/>
</dbReference>
<accession>A0A9P4ILZ2</accession>
<dbReference type="OrthoDB" id="4863010at2759"/>
<dbReference type="EMBL" id="ML978124">
    <property type="protein sequence ID" value="KAF2100561.1"/>
    <property type="molecule type" value="Genomic_DNA"/>
</dbReference>
<protein>
    <submittedName>
        <fullName evidence="1">O-methyltransferase</fullName>
    </submittedName>
</protein>
<sequence length="241" mass="26493">MSKPPEAFYHSSVCALLDRLHDESSNQEASIDASARKQVREALKVNLDEGIRLQDNLMRDKFIAFDKDKSLFVYNLILSSGATNIVEIGTSFGVSTIYLALAALENVQGKAGGNVRAKVIGTEKEESKAAIARKYWAEAGKEVEGVIDLRVGDLLQTLRTDIEEVHFILLDIWPYVALPALELLLPKMRDGAIVVTDNTISSAEGYSDLLKALRDEKGPFQSVTLPYSGGLEFSVYKPRTG</sequence>
<organism evidence="1 2">
    <name type="scientific">Rhizodiscina lignyota</name>
    <dbReference type="NCBI Taxonomy" id="1504668"/>
    <lineage>
        <taxon>Eukaryota</taxon>
        <taxon>Fungi</taxon>
        <taxon>Dikarya</taxon>
        <taxon>Ascomycota</taxon>
        <taxon>Pezizomycotina</taxon>
        <taxon>Dothideomycetes</taxon>
        <taxon>Pleosporomycetidae</taxon>
        <taxon>Aulographales</taxon>
        <taxon>Rhizodiscinaceae</taxon>
        <taxon>Rhizodiscina</taxon>
    </lineage>
</organism>